<accession>A0ACA9S624</accession>
<comment type="caution">
    <text evidence="1">The sequence shown here is derived from an EMBL/GenBank/DDBJ whole genome shotgun (WGS) entry which is preliminary data.</text>
</comment>
<sequence>VKSYTELLVARALLGVFEAGLLPGIVYYITIWYKRYEQGFRMGIIMSSISIGGIFSGLLAYAIASLTDETSPLKGWQLIFIIEGLGSIIVAIIAYFYIADYPEEAKWLNEEEQLLAVLRLKHDDGDEYHKKAREHLFDRVYVLECLKDW</sequence>
<feature type="non-terminal residue" evidence="1">
    <location>
        <position position="1"/>
    </location>
</feature>
<dbReference type="Proteomes" id="UP000789920">
    <property type="component" value="Unassembled WGS sequence"/>
</dbReference>
<organism evidence="1 2">
    <name type="scientific">Racocetra persica</name>
    <dbReference type="NCBI Taxonomy" id="160502"/>
    <lineage>
        <taxon>Eukaryota</taxon>
        <taxon>Fungi</taxon>
        <taxon>Fungi incertae sedis</taxon>
        <taxon>Mucoromycota</taxon>
        <taxon>Glomeromycotina</taxon>
        <taxon>Glomeromycetes</taxon>
        <taxon>Diversisporales</taxon>
        <taxon>Gigasporaceae</taxon>
        <taxon>Racocetra</taxon>
    </lineage>
</organism>
<keyword evidence="2" id="KW-1185">Reference proteome</keyword>
<dbReference type="EMBL" id="CAJVQC010096494">
    <property type="protein sequence ID" value="CAG8829012.1"/>
    <property type="molecule type" value="Genomic_DNA"/>
</dbReference>
<evidence type="ECO:0000313" key="1">
    <source>
        <dbReference type="EMBL" id="CAG8829012.1"/>
    </source>
</evidence>
<reference evidence="1" key="1">
    <citation type="submission" date="2021-06" db="EMBL/GenBank/DDBJ databases">
        <authorList>
            <person name="Kallberg Y."/>
            <person name="Tangrot J."/>
            <person name="Rosling A."/>
        </authorList>
    </citation>
    <scope>NUCLEOTIDE SEQUENCE</scope>
    <source>
        <strain evidence="1">MA461A</strain>
    </source>
</reference>
<protein>
    <submittedName>
        <fullName evidence="1">32461_t:CDS:1</fullName>
    </submittedName>
</protein>
<feature type="non-terminal residue" evidence="1">
    <location>
        <position position="149"/>
    </location>
</feature>
<name>A0ACA9S624_9GLOM</name>
<gene>
    <name evidence="1" type="ORF">RPERSI_LOCUS27387</name>
</gene>
<proteinExistence type="predicted"/>
<evidence type="ECO:0000313" key="2">
    <source>
        <dbReference type="Proteomes" id="UP000789920"/>
    </source>
</evidence>